<evidence type="ECO:0000313" key="1">
    <source>
        <dbReference type="EMBL" id="KAJ9053961.1"/>
    </source>
</evidence>
<gene>
    <name evidence="1" type="ORF">DSO57_1019312</name>
</gene>
<protein>
    <submittedName>
        <fullName evidence="1">Uncharacterized protein</fullName>
    </submittedName>
</protein>
<accession>A0ACC2RV84</accession>
<dbReference type="EMBL" id="QTSX02006476">
    <property type="protein sequence ID" value="KAJ9053961.1"/>
    <property type="molecule type" value="Genomic_DNA"/>
</dbReference>
<evidence type="ECO:0000313" key="2">
    <source>
        <dbReference type="Proteomes" id="UP001165960"/>
    </source>
</evidence>
<comment type="caution">
    <text evidence="1">The sequence shown here is derived from an EMBL/GenBank/DDBJ whole genome shotgun (WGS) entry which is preliminary data.</text>
</comment>
<organism evidence="1 2">
    <name type="scientific">Entomophthora muscae</name>
    <dbReference type="NCBI Taxonomy" id="34485"/>
    <lineage>
        <taxon>Eukaryota</taxon>
        <taxon>Fungi</taxon>
        <taxon>Fungi incertae sedis</taxon>
        <taxon>Zoopagomycota</taxon>
        <taxon>Entomophthoromycotina</taxon>
        <taxon>Entomophthoromycetes</taxon>
        <taxon>Entomophthorales</taxon>
        <taxon>Entomophthoraceae</taxon>
        <taxon>Entomophthora</taxon>
    </lineage>
</organism>
<reference evidence="1" key="1">
    <citation type="submission" date="2022-04" db="EMBL/GenBank/DDBJ databases">
        <title>Genome of the entomopathogenic fungus Entomophthora muscae.</title>
        <authorList>
            <person name="Elya C."/>
            <person name="Lovett B.R."/>
            <person name="Lee E."/>
            <person name="Macias A.M."/>
            <person name="Hajek A.E."/>
            <person name="De Bivort B.L."/>
            <person name="Kasson M.T."/>
            <person name="De Fine Licht H.H."/>
            <person name="Stajich J.E."/>
        </authorList>
    </citation>
    <scope>NUCLEOTIDE SEQUENCE</scope>
    <source>
        <strain evidence="1">Berkeley</strain>
    </source>
</reference>
<keyword evidence="2" id="KW-1185">Reference proteome</keyword>
<proteinExistence type="predicted"/>
<name>A0ACC2RV84_9FUNG</name>
<dbReference type="Proteomes" id="UP001165960">
    <property type="component" value="Unassembled WGS sequence"/>
</dbReference>
<sequence>MASLEQKLDSLPNQTQCNESGRQSQDSYRKSSGQEKYHSLDSNKETNRRLPRSIRVLEVMTENGGPATVTIEDTVKDIKAQQEEECKAASKACFAASKANCNRPASPIWQAVPATTVTHNTLPFFTPANLPRFDRKSNISMFLWLTRTQFIGHMRL</sequence>